<evidence type="ECO:0000313" key="15">
    <source>
        <dbReference type="Proteomes" id="UP000469346"/>
    </source>
</evidence>
<comment type="similarity">
    <text evidence="2">Belongs to the TrkH potassium transport family.</text>
</comment>
<keyword evidence="7 13" id="KW-0812">Transmembrane</keyword>
<feature type="binding site" evidence="12">
    <location>
        <position position="431"/>
    </location>
    <ligand>
        <name>K(+)</name>
        <dbReference type="ChEBI" id="CHEBI:29103"/>
    </ligand>
</feature>
<feature type="transmembrane region" description="Helical" evidence="13">
    <location>
        <begin position="69"/>
        <end position="89"/>
    </location>
</feature>
<keyword evidence="4" id="KW-1003">Cell membrane</keyword>
<sequence>MRSGTVAVLLGWLLVFLGAALLVPVAVSIYFKDGSYPFFILSSLITILLGVALAGLFRADREIGNREGFAVVALGWIAAAGLGALPFYLSGAVPSYLDAYFEAMSGFTTTGSTILREVEPLGPSLLFWRALTQWLGGMGIIVLSLAILPVLGIGGMQLFQAEMPGPTKDRLSPRIQDTARILWGVYVLLTLAETVLLRLGGMGLFDAVCHSFATMATGGFSTRTASVAAFHSAWVDGVVTVFMVLAGINFTLHHRWLTGHLRPVWRNEELRFYLGVGLAATAICTLVNVGSGTYADWGASFRYGAFQSWSILTTTGFGTADFDRWAPVCRLLLVTLMFLGGMAGSTGGGIKHVRVLLFWKFTRVQVRRLIHPRSVEVIKLDGRPVPDDVMKGVLGFLALYFAVFVAASLVVTWTGVDLVTGTTAVVATLNNIGPGLAGVGPLANFADLPALAKFVLVICMVGGRLELYTLAVLLVPGYWKGLRAPRFRWRRPPGPAEGGRRAAAP</sequence>
<evidence type="ECO:0000256" key="7">
    <source>
        <dbReference type="ARBA" id="ARBA00022692"/>
    </source>
</evidence>
<evidence type="ECO:0000256" key="4">
    <source>
        <dbReference type="ARBA" id="ARBA00022475"/>
    </source>
</evidence>
<feature type="transmembrane region" description="Helical" evidence="13">
    <location>
        <begin position="38"/>
        <end position="57"/>
    </location>
</feature>
<evidence type="ECO:0000256" key="8">
    <source>
        <dbReference type="ARBA" id="ARBA00022958"/>
    </source>
</evidence>
<evidence type="ECO:0000313" key="14">
    <source>
        <dbReference type="EMBL" id="NDY41711.1"/>
    </source>
</evidence>
<keyword evidence="11 13" id="KW-0472">Membrane</keyword>
<dbReference type="Pfam" id="PF02386">
    <property type="entry name" value="TrkH"/>
    <property type="match status" value="1"/>
</dbReference>
<keyword evidence="8 12" id="KW-0630">Potassium</keyword>
<keyword evidence="9 13" id="KW-1133">Transmembrane helix</keyword>
<feature type="transmembrane region" description="Helical" evidence="13">
    <location>
        <begin position="134"/>
        <end position="159"/>
    </location>
</feature>
<dbReference type="GO" id="GO:0015379">
    <property type="term" value="F:potassium:chloride symporter activity"/>
    <property type="evidence" value="ECO:0007669"/>
    <property type="project" value="InterPro"/>
</dbReference>
<dbReference type="Proteomes" id="UP000469346">
    <property type="component" value="Unassembled WGS sequence"/>
</dbReference>
<evidence type="ECO:0000256" key="11">
    <source>
        <dbReference type="ARBA" id="ARBA00023136"/>
    </source>
</evidence>
<feature type="transmembrane region" description="Helical" evidence="13">
    <location>
        <begin position="454"/>
        <end position="479"/>
    </location>
</feature>
<feature type="binding site" evidence="12">
    <location>
        <position position="109"/>
    </location>
    <ligand>
        <name>K(+)</name>
        <dbReference type="ChEBI" id="CHEBI:29103"/>
    </ligand>
</feature>
<feature type="binding site" evidence="12">
    <location>
        <position position="315"/>
    </location>
    <ligand>
        <name>K(+)</name>
        <dbReference type="ChEBI" id="CHEBI:29103"/>
    </ligand>
</feature>
<evidence type="ECO:0000256" key="2">
    <source>
        <dbReference type="ARBA" id="ARBA00009137"/>
    </source>
</evidence>
<feature type="transmembrane region" description="Helical" evidence="13">
    <location>
        <begin position="180"/>
        <end position="205"/>
    </location>
</feature>
<feature type="transmembrane region" description="Helical" evidence="13">
    <location>
        <begin position="331"/>
        <end position="350"/>
    </location>
</feature>
<name>A0A6N9TKC0_DISTH</name>
<comment type="subcellular location">
    <subcellularLocation>
        <location evidence="1">Cell inner membrane</location>
        <topology evidence="1">Multi-pass membrane protein</topology>
    </subcellularLocation>
</comment>
<dbReference type="EMBL" id="JAAGRR010000014">
    <property type="protein sequence ID" value="NDY41711.1"/>
    <property type="molecule type" value="Genomic_DNA"/>
</dbReference>
<dbReference type="PANTHER" id="PTHR32024:SF2">
    <property type="entry name" value="TRK SYSTEM POTASSIUM UPTAKE PROTEIN TRKG-RELATED"/>
    <property type="match status" value="1"/>
</dbReference>
<keyword evidence="6" id="KW-0633">Potassium transport</keyword>
<feature type="transmembrane region" description="Helical" evidence="13">
    <location>
        <begin position="393"/>
        <end position="413"/>
    </location>
</feature>
<evidence type="ECO:0000256" key="5">
    <source>
        <dbReference type="ARBA" id="ARBA00022519"/>
    </source>
</evidence>
<reference evidence="14 15" key="1">
    <citation type="submission" date="2020-02" db="EMBL/GenBank/DDBJ databases">
        <title>Comparative genomics of sulfur disproportionating microorganisms.</title>
        <authorList>
            <person name="Ward L.M."/>
            <person name="Bertran E."/>
            <person name="Johnston D.T."/>
        </authorList>
    </citation>
    <scope>NUCLEOTIDE SEQUENCE [LARGE SCALE GENOMIC DNA]</scope>
    <source>
        <strain evidence="14 15">DSM 100025</strain>
    </source>
</reference>
<dbReference type="PANTHER" id="PTHR32024">
    <property type="entry name" value="TRK SYSTEM POTASSIUM UPTAKE PROTEIN TRKG-RELATED"/>
    <property type="match status" value="1"/>
</dbReference>
<dbReference type="RefSeq" id="WP_163297866.1">
    <property type="nucleotide sequence ID" value="NZ_JAAGRR010000014.1"/>
</dbReference>
<comment type="caution">
    <text evidence="14">The sequence shown here is derived from an EMBL/GenBank/DDBJ whole genome shotgun (WGS) entry which is preliminary data.</text>
</comment>
<evidence type="ECO:0000256" key="6">
    <source>
        <dbReference type="ARBA" id="ARBA00022538"/>
    </source>
</evidence>
<proteinExistence type="inferred from homology"/>
<dbReference type="InterPro" id="IPR003445">
    <property type="entry name" value="Cat_transpt"/>
</dbReference>
<feature type="binding site" evidence="12">
    <location>
        <position position="218"/>
    </location>
    <ligand>
        <name>K(+)</name>
        <dbReference type="ChEBI" id="CHEBI:29103"/>
    </ligand>
</feature>
<accession>A0A6N9TKC0</accession>
<evidence type="ECO:0000256" key="12">
    <source>
        <dbReference type="PIRSR" id="PIRSR006247-1"/>
    </source>
</evidence>
<keyword evidence="3" id="KW-0813">Transport</keyword>
<evidence type="ECO:0000256" key="13">
    <source>
        <dbReference type="SAM" id="Phobius"/>
    </source>
</evidence>
<feature type="transmembrane region" description="Helical" evidence="13">
    <location>
        <begin position="225"/>
        <end position="252"/>
    </location>
</feature>
<feature type="binding site" evidence="12">
    <location>
        <position position="110"/>
    </location>
    <ligand>
        <name>K(+)</name>
        <dbReference type="ChEBI" id="CHEBI:29103"/>
    </ligand>
</feature>
<gene>
    <name evidence="14" type="ORF">G3N55_02435</name>
</gene>
<dbReference type="GO" id="GO:0046872">
    <property type="term" value="F:metal ion binding"/>
    <property type="evidence" value="ECO:0007669"/>
    <property type="project" value="UniProtKB-KW"/>
</dbReference>
<keyword evidence="10" id="KW-0406">Ion transport</keyword>
<dbReference type="PIRSF" id="PIRSF006247">
    <property type="entry name" value="TrkH"/>
    <property type="match status" value="1"/>
</dbReference>
<keyword evidence="5" id="KW-0997">Cell inner membrane</keyword>
<dbReference type="InterPro" id="IPR004772">
    <property type="entry name" value="TrkH"/>
</dbReference>
<dbReference type="GO" id="GO:0005886">
    <property type="term" value="C:plasma membrane"/>
    <property type="evidence" value="ECO:0007669"/>
    <property type="project" value="UniProtKB-SubCell"/>
</dbReference>
<protein>
    <submittedName>
        <fullName evidence="14">TrkH family potassium uptake protein</fullName>
    </submittedName>
</protein>
<organism evidence="14 15">
    <name type="scientific">Dissulfurirhabdus thermomarina</name>
    <dbReference type="NCBI Taxonomy" id="1765737"/>
    <lineage>
        <taxon>Bacteria</taxon>
        <taxon>Deltaproteobacteria</taxon>
        <taxon>Dissulfurirhabdaceae</taxon>
        <taxon>Dissulfurirhabdus</taxon>
    </lineage>
</organism>
<evidence type="ECO:0000256" key="10">
    <source>
        <dbReference type="ARBA" id="ARBA00023065"/>
    </source>
</evidence>
<keyword evidence="15" id="KW-1185">Reference proteome</keyword>
<evidence type="ECO:0000256" key="1">
    <source>
        <dbReference type="ARBA" id="ARBA00004429"/>
    </source>
</evidence>
<feature type="binding site" evidence="12">
    <location>
        <position position="314"/>
    </location>
    <ligand>
        <name>K(+)</name>
        <dbReference type="ChEBI" id="CHEBI:29103"/>
    </ligand>
</feature>
<evidence type="ECO:0000256" key="9">
    <source>
        <dbReference type="ARBA" id="ARBA00022989"/>
    </source>
</evidence>
<dbReference type="AlphaFoldDB" id="A0A6N9TKC0"/>
<keyword evidence="12" id="KW-0479">Metal-binding</keyword>
<feature type="transmembrane region" description="Helical" evidence="13">
    <location>
        <begin position="272"/>
        <end position="294"/>
    </location>
</feature>
<evidence type="ECO:0000256" key="3">
    <source>
        <dbReference type="ARBA" id="ARBA00022448"/>
    </source>
</evidence>